<dbReference type="AlphaFoldDB" id="A0A914D236"/>
<reference evidence="2" key="1">
    <citation type="submission" date="2022-11" db="UniProtKB">
        <authorList>
            <consortium name="WormBaseParasite"/>
        </authorList>
    </citation>
    <scope>IDENTIFICATION</scope>
</reference>
<protein>
    <submittedName>
        <fullName evidence="2">Uncharacterized protein</fullName>
    </submittedName>
</protein>
<keyword evidence="1" id="KW-1185">Reference proteome</keyword>
<proteinExistence type="predicted"/>
<organism evidence="1 2">
    <name type="scientific">Acrobeloides nanus</name>
    <dbReference type="NCBI Taxonomy" id="290746"/>
    <lineage>
        <taxon>Eukaryota</taxon>
        <taxon>Metazoa</taxon>
        <taxon>Ecdysozoa</taxon>
        <taxon>Nematoda</taxon>
        <taxon>Chromadorea</taxon>
        <taxon>Rhabditida</taxon>
        <taxon>Tylenchina</taxon>
        <taxon>Cephalobomorpha</taxon>
        <taxon>Cephaloboidea</taxon>
        <taxon>Cephalobidae</taxon>
        <taxon>Acrobeloides</taxon>
    </lineage>
</organism>
<sequence>MFGNNNQYTGNTCVDNRPSQLHMQHFQQNTCGFPAKNVNNDKKSPEEPGKHVFFTNLSYIDRGTPPRRKRF</sequence>
<dbReference type="WBParaSite" id="ACRNAN_scaffold16722.g13224.t1">
    <property type="protein sequence ID" value="ACRNAN_scaffold16722.g13224.t1"/>
    <property type="gene ID" value="ACRNAN_scaffold16722.g13224"/>
</dbReference>
<dbReference type="Proteomes" id="UP000887540">
    <property type="component" value="Unplaced"/>
</dbReference>
<evidence type="ECO:0000313" key="2">
    <source>
        <dbReference type="WBParaSite" id="ACRNAN_scaffold16722.g13224.t1"/>
    </source>
</evidence>
<name>A0A914D236_9BILA</name>
<evidence type="ECO:0000313" key="1">
    <source>
        <dbReference type="Proteomes" id="UP000887540"/>
    </source>
</evidence>
<accession>A0A914D236</accession>